<dbReference type="EMBL" id="JANDBD010000001">
    <property type="protein sequence ID" value="MCP9271194.1"/>
    <property type="molecule type" value="Genomic_DNA"/>
</dbReference>
<evidence type="ECO:0000256" key="3">
    <source>
        <dbReference type="ARBA" id="ARBA00023315"/>
    </source>
</evidence>
<dbReference type="PANTHER" id="PTHR18919">
    <property type="entry name" value="ACETYL-COA C-ACYLTRANSFERASE"/>
    <property type="match status" value="1"/>
</dbReference>
<keyword evidence="3" id="KW-0012">Acyltransferase</keyword>
<protein>
    <submittedName>
        <fullName evidence="5">Acetyl-CoA acetyltransferase</fullName>
    </submittedName>
</protein>
<dbReference type="Gene3D" id="2.40.50.840">
    <property type="match status" value="1"/>
</dbReference>
<evidence type="ECO:0000313" key="6">
    <source>
        <dbReference type="Proteomes" id="UP001651690"/>
    </source>
</evidence>
<sequence>MVFSPRTPVVVGVGELTHRGKGAADPIDLASAAARRALQDAGAAIGHRIDTVATPGILLIPRDNPASRIAEATGLTPKHRISCPVGGNTPQYLVERLGNRIWRGDSDAVLVVGAECGASARRITSTDAPLEPMAIAWRDESLGDARPGLSEPEMRAGLHWPHEVYPIFESAMAARAGRTFDEQRRWLGSLMAPFTLEASRHPEQSWFPRARSADELSGVSPVNRMVCEPYPKLLNSIIAVDMAAAFVLLAAEVAEELGVPRDRWVFPWSAATCNDVYYPVQRPDLGRSAGIRAAGGAVLAASGLSIDDVTWFDFYSCFPSAVEAAIEAFDLDTADARGFTVTGGLPYHGGPGNNYVSHSIAEMVRRCRSAPDAVGLLSGLGWYITKHSLGLWSATPPPTGWQTPDMVRAQSAIDATSLAVAPLADATGKATIDGYTVVHDRDHGPSRVPVFARLPDGRRVAARNDDPEVAMAMSKKMMVGYPITVRGGDEHVEFELS</sequence>
<evidence type="ECO:0000313" key="5">
    <source>
        <dbReference type="EMBL" id="MCP9271194.1"/>
    </source>
</evidence>
<organism evidence="5 6">
    <name type="scientific">Mycolicibacterium arenosum</name>
    <dbReference type="NCBI Taxonomy" id="2952157"/>
    <lineage>
        <taxon>Bacteria</taxon>
        <taxon>Bacillati</taxon>
        <taxon>Actinomycetota</taxon>
        <taxon>Actinomycetes</taxon>
        <taxon>Mycobacteriales</taxon>
        <taxon>Mycobacteriaceae</taxon>
        <taxon>Mycolicibacterium</taxon>
    </lineage>
</organism>
<reference evidence="5 6" key="1">
    <citation type="submission" date="2022-06" db="EMBL/GenBank/DDBJ databases">
        <title>Mycolicibacterium sp. CAU 1645 isolated from seawater.</title>
        <authorList>
            <person name="Kim W."/>
        </authorList>
    </citation>
    <scope>NUCLEOTIDE SEQUENCE [LARGE SCALE GENOMIC DNA]</scope>
    <source>
        <strain evidence="5 6">CAU 1645</strain>
    </source>
</reference>
<dbReference type="PANTHER" id="PTHR18919:SF139">
    <property type="entry name" value="THIOLASE-LIKE PROTEIN TYPE 1 ADDITIONAL C-TERMINAL DOMAIN-CONTAINING PROTEIN"/>
    <property type="match status" value="1"/>
</dbReference>
<dbReference type="InterPro" id="IPR016039">
    <property type="entry name" value="Thiolase-like"/>
</dbReference>
<evidence type="ECO:0000259" key="4">
    <source>
        <dbReference type="Pfam" id="PF18313"/>
    </source>
</evidence>
<feature type="domain" description="Thiolase-like protein type 1 additional C-terminal" evidence="4">
    <location>
        <begin position="419"/>
        <end position="486"/>
    </location>
</feature>
<accession>A0ABT1LWB2</accession>
<dbReference type="Proteomes" id="UP001651690">
    <property type="component" value="Unassembled WGS sequence"/>
</dbReference>
<name>A0ABT1LWB2_9MYCO</name>
<dbReference type="NCBIfam" id="NF006104">
    <property type="entry name" value="PRK08257.1-3"/>
    <property type="match status" value="1"/>
</dbReference>
<keyword evidence="2" id="KW-0808">Transferase</keyword>
<dbReference type="Pfam" id="PF18313">
    <property type="entry name" value="TLP1_add_C"/>
    <property type="match status" value="1"/>
</dbReference>
<dbReference type="SUPFAM" id="SSF53901">
    <property type="entry name" value="Thiolase-like"/>
    <property type="match status" value="1"/>
</dbReference>
<keyword evidence="6" id="KW-1185">Reference proteome</keyword>
<proteinExistence type="inferred from homology"/>
<dbReference type="Gene3D" id="3.40.47.10">
    <property type="match status" value="1"/>
</dbReference>
<dbReference type="RefSeq" id="WP_255058164.1">
    <property type="nucleotide sequence ID" value="NZ_JANDBD010000001.1"/>
</dbReference>
<evidence type="ECO:0000256" key="1">
    <source>
        <dbReference type="ARBA" id="ARBA00010982"/>
    </source>
</evidence>
<gene>
    <name evidence="5" type="ORF">NM203_03225</name>
</gene>
<comment type="similarity">
    <text evidence="1">Belongs to the thiolase-like superfamily. Thiolase family.</text>
</comment>
<comment type="caution">
    <text evidence="5">The sequence shown here is derived from an EMBL/GenBank/DDBJ whole genome shotgun (WGS) entry which is preliminary data.</text>
</comment>
<evidence type="ECO:0000256" key="2">
    <source>
        <dbReference type="ARBA" id="ARBA00022679"/>
    </source>
</evidence>
<dbReference type="InterPro" id="IPR040771">
    <property type="entry name" value="TLP1_add_C"/>
</dbReference>